<accession>A0A6C2UIB2</accession>
<name>A0A6C2UIB2_9BACT</name>
<dbReference type="AlphaFoldDB" id="A0A6C2UIB2"/>
<sequence>MFRKEQLRRIVLMVGGLLFLAVGLNALRIGKWLEKRADTPSLDAAHKEYTHNVAEGLAVRNGAYPEIDLLRFESCKIQKQTKGGFSFGAFNVLVIDGLEVAAPPQTSRSSNGKSGGSRGNDGLVSSLVEKELRSLLAQYPRFSAVRINGLSVGVIDPDTGGGALRNVLTAKKATAGGKRQLDLTGCSFLTDAGERIECKSASLALEWPLRISTERGSFQVAGFSNGFAGAVAGLNRKRTEMFK</sequence>
<evidence type="ECO:0000313" key="1">
    <source>
        <dbReference type="EMBL" id="VGO19161.1"/>
    </source>
</evidence>
<protein>
    <submittedName>
        <fullName evidence="1">Uncharacterized protein</fullName>
    </submittedName>
</protein>
<organism evidence="1 2">
    <name type="scientific">Pontiella sulfatireligans</name>
    <dbReference type="NCBI Taxonomy" id="2750658"/>
    <lineage>
        <taxon>Bacteria</taxon>
        <taxon>Pseudomonadati</taxon>
        <taxon>Kiritimatiellota</taxon>
        <taxon>Kiritimatiellia</taxon>
        <taxon>Kiritimatiellales</taxon>
        <taxon>Pontiellaceae</taxon>
        <taxon>Pontiella</taxon>
    </lineage>
</organism>
<dbReference type="RefSeq" id="WP_136060583.1">
    <property type="nucleotide sequence ID" value="NZ_CAAHFH010000001.1"/>
</dbReference>
<dbReference type="EMBL" id="CAAHFH010000001">
    <property type="protein sequence ID" value="VGO19161.1"/>
    <property type="molecule type" value="Genomic_DNA"/>
</dbReference>
<proteinExistence type="predicted"/>
<gene>
    <name evidence="1" type="ORF">SCARR_01218</name>
</gene>
<dbReference type="Proteomes" id="UP000346198">
    <property type="component" value="Unassembled WGS sequence"/>
</dbReference>
<evidence type="ECO:0000313" key="2">
    <source>
        <dbReference type="Proteomes" id="UP000346198"/>
    </source>
</evidence>
<keyword evidence="2" id="KW-1185">Reference proteome</keyword>
<reference evidence="1 2" key="1">
    <citation type="submission" date="2019-04" db="EMBL/GenBank/DDBJ databases">
        <authorList>
            <person name="Van Vliet M D."/>
        </authorList>
    </citation>
    <scope>NUCLEOTIDE SEQUENCE [LARGE SCALE GENOMIC DNA]</scope>
    <source>
        <strain evidence="1 2">F21</strain>
    </source>
</reference>